<keyword evidence="4" id="KW-1133">Transmembrane helix</keyword>
<comment type="subcellular location">
    <subcellularLocation>
        <location evidence="1">Membrane</location>
    </subcellularLocation>
</comment>
<protein>
    <recommendedName>
        <fullName evidence="5">Immunoglobulin domain-containing protein</fullName>
    </recommendedName>
</protein>
<dbReference type="Gene3D" id="2.60.40.10">
    <property type="entry name" value="Immunoglobulins"/>
    <property type="match status" value="2"/>
</dbReference>
<evidence type="ECO:0000256" key="4">
    <source>
        <dbReference type="SAM" id="Phobius"/>
    </source>
</evidence>
<dbReference type="Pfam" id="PF07686">
    <property type="entry name" value="V-set"/>
    <property type="match status" value="1"/>
</dbReference>
<evidence type="ECO:0000256" key="2">
    <source>
        <dbReference type="ARBA" id="ARBA00022692"/>
    </source>
</evidence>
<dbReference type="InterPro" id="IPR003599">
    <property type="entry name" value="Ig_sub"/>
</dbReference>
<dbReference type="Proteomes" id="UP000005207">
    <property type="component" value="Linkage group LG13"/>
</dbReference>
<dbReference type="GO" id="GO:0004888">
    <property type="term" value="F:transmembrane signaling receptor activity"/>
    <property type="evidence" value="ECO:0007669"/>
    <property type="project" value="TreeGrafter"/>
</dbReference>
<evidence type="ECO:0000259" key="5">
    <source>
        <dbReference type="SMART" id="SM00409"/>
    </source>
</evidence>
<dbReference type="InterPro" id="IPR013783">
    <property type="entry name" value="Ig-like_fold"/>
</dbReference>
<dbReference type="AlphaFoldDB" id="I3JRG2"/>
<reference evidence="6" key="3">
    <citation type="submission" date="2025-09" db="UniProtKB">
        <authorList>
            <consortium name="Ensembl"/>
        </authorList>
    </citation>
    <scope>IDENTIFICATION</scope>
</reference>
<sequence length="432" mass="48609">MKKRKWKLVLKFSSSHCFFCSFIDMALYARIISILTGLTGVHSITTVSEVSVKTGKSISIPCLYESKYQNHVKYLCEGYTWGSCRYAVKTNKPDPSGKYSISDDKNQQIFTVTIKQLAYENTDYWCVVEINNGADHGKYFKLSVTGGTPSLYVDHQRITGYIGENITIRCRHSYSGKMKWCRLGYHCVTGSSGSIDGAAVTTHMSKPNVFTVTMSGLKSENSGWYWCAKGDIQIPVYLNVTEKPITTIAPTVAHKVTGNGTINTFEDKQERVPFDLKILIIPLSLLIVVVIVAFLIWFIIKQKLRKAESTPTAETDEEVTYANVRNVGRKRAERSFTERDGEITYSSVVTIKNQSIKTVNIKQQHDSNRILFPTSCVSFISNRFPCCPGILCVTWNLVMFCFFFLTVIFVSVLQQSEGKGTEVTYSTLATLH</sequence>
<keyword evidence="2 4" id="KW-0812">Transmembrane</keyword>
<evidence type="ECO:0000313" key="6">
    <source>
        <dbReference type="Ensembl" id="ENSONIP00000011456.2"/>
    </source>
</evidence>
<dbReference type="InterPro" id="IPR013106">
    <property type="entry name" value="Ig_V-set"/>
</dbReference>
<feature type="transmembrane region" description="Helical" evidence="4">
    <location>
        <begin position="278"/>
        <end position="300"/>
    </location>
</feature>
<evidence type="ECO:0000313" key="7">
    <source>
        <dbReference type="Proteomes" id="UP000005207"/>
    </source>
</evidence>
<reference evidence="7" key="1">
    <citation type="submission" date="2012-01" db="EMBL/GenBank/DDBJ databases">
        <title>The Genome Sequence of Oreochromis niloticus (Nile Tilapia).</title>
        <authorList>
            <consortium name="Broad Institute Genome Assembly Team"/>
            <consortium name="Broad Institute Sequencing Platform"/>
            <person name="Di Palma F."/>
            <person name="Johnson J."/>
            <person name="Lander E.S."/>
            <person name="Lindblad-Toh K."/>
        </authorList>
    </citation>
    <scope>NUCLEOTIDE SEQUENCE [LARGE SCALE GENOMIC DNA]</scope>
</reference>
<feature type="transmembrane region" description="Helical" evidence="4">
    <location>
        <begin position="393"/>
        <end position="413"/>
    </location>
</feature>
<dbReference type="GeneTree" id="ENSGT00950000182977"/>
<dbReference type="OMA" id="ECHYETE"/>
<organism evidence="6 7">
    <name type="scientific">Oreochromis niloticus</name>
    <name type="common">Nile tilapia</name>
    <name type="synonym">Tilapia nilotica</name>
    <dbReference type="NCBI Taxonomy" id="8128"/>
    <lineage>
        <taxon>Eukaryota</taxon>
        <taxon>Metazoa</taxon>
        <taxon>Chordata</taxon>
        <taxon>Craniata</taxon>
        <taxon>Vertebrata</taxon>
        <taxon>Euteleostomi</taxon>
        <taxon>Actinopterygii</taxon>
        <taxon>Neopterygii</taxon>
        <taxon>Teleostei</taxon>
        <taxon>Neoteleostei</taxon>
        <taxon>Acanthomorphata</taxon>
        <taxon>Ovalentaria</taxon>
        <taxon>Cichlomorphae</taxon>
        <taxon>Cichliformes</taxon>
        <taxon>Cichlidae</taxon>
        <taxon>African cichlids</taxon>
        <taxon>Pseudocrenilabrinae</taxon>
        <taxon>Oreochromini</taxon>
        <taxon>Oreochromis</taxon>
    </lineage>
</organism>
<dbReference type="InParanoid" id="I3JRG2"/>
<dbReference type="SUPFAM" id="SSF48726">
    <property type="entry name" value="Immunoglobulin"/>
    <property type="match status" value="2"/>
</dbReference>
<dbReference type="Ensembl" id="ENSONIT00000011465.2">
    <property type="protein sequence ID" value="ENSONIP00000011456.2"/>
    <property type="gene ID" value="ENSONIG00000033787.1"/>
</dbReference>
<evidence type="ECO:0000256" key="3">
    <source>
        <dbReference type="ARBA" id="ARBA00023136"/>
    </source>
</evidence>
<gene>
    <name evidence="6" type="primary">LOC100696503</name>
</gene>
<dbReference type="PANTHER" id="PTHR11860">
    <property type="entry name" value="POLYMERIC-IMMUNOGLOBULIN RECEPTOR"/>
    <property type="match status" value="1"/>
</dbReference>
<dbReference type="GO" id="GO:0005886">
    <property type="term" value="C:plasma membrane"/>
    <property type="evidence" value="ECO:0007669"/>
    <property type="project" value="TreeGrafter"/>
</dbReference>
<dbReference type="InterPro" id="IPR036179">
    <property type="entry name" value="Ig-like_dom_sf"/>
</dbReference>
<dbReference type="PANTHER" id="PTHR11860:SF118">
    <property type="entry name" value="CMRF35-LIKE MOLECULE 3-RELATED"/>
    <property type="match status" value="1"/>
</dbReference>
<evidence type="ECO:0000256" key="1">
    <source>
        <dbReference type="ARBA" id="ARBA00004370"/>
    </source>
</evidence>
<keyword evidence="3 4" id="KW-0472">Membrane</keyword>
<feature type="domain" description="Immunoglobulin" evidence="5">
    <location>
        <begin position="155"/>
        <end position="241"/>
    </location>
</feature>
<name>I3JRG2_ORENI</name>
<dbReference type="SMART" id="SM00409">
    <property type="entry name" value="IG"/>
    <property type="match status" value="2"/>
</dbReference>
<reference evidence="6" key="2">
    <citation type="submission" date="2025-08" db="UniProtKB">
        <authorList>
            <consortium name="Ensembl"/>
        </authorList>
    </citation>
    <scope>IDENTIFICATION</scope>
</reference>
<keyword evidence="7" id="KW-1185">Reference proteome</keyword>
<dbReference type="HOGENOM" id="CLU_056010_3_0_1"/>
<dbReference type="InterPro" id="IPR050671">
    <property type="entry name" value="CD300_family_receptors"/>
</dbReference>
<proteinExistence type="predicted"/>
<feature type="domain" description="Immunoglobulin" evidence="5">
    <location>
        <begin position="47"/>
        <end position="145"/>
    </location>
</feature>
<accession>I3JRG2</accession>